<reference evidence="2" key="2">
    <citation type="journal article" date="2011" name="Virol. J.">
        <title>Comparative genomic analysis of bacteriophages specific to the channel catfish pathogen Edwardsiella ictaluri.</title>
        <authorList>
            <person name="Carrias A."/>
            <person name="Welch T.J."/>
            <person name="Waldbieser G.C."/>
            <person name="Mead D.A."/>
            <person name="Terhune J.S."/>
            <person name="Liles M.R."/>
        </authorList>
    </citation>
    <scope>NUCLEOTIDE SEQUENCE</scope>
</reference>
<gene>
    <name evidence="2" type="primary">eiMSLSOrf13</name>
</gene>
<accession>E7EL08</accession>
<evidence type="ECO:0000259" key="1">
    <source>
        <dbReference type="Pfam" id="PF21722"/>
    </source>
</evidence>
<dbReference type="Pfam" id="PF21722">
    <property type="entry name" value="Gly_rich_2"/>
    <property type="match status" value="1"/>
</dbReference>
<reference evidence="2" key="1">
    <citation type="submission" date="2010-12" db="EMBL/GenBank/DDBJ databases">
        <authorList>
            <person name="Carrias A.A."/>
            <person name="Welch T.J."/>
            <person name="Waldbieser G.C."/>
            <person name="Mead D.A."/>
            <person name="Terhune J.S."/>
            <person name="Liles M.R."/>
        </authorList>
    </citation>
    <scope>NUCLEOTIDE SEQUENCE</scope>
</reference>
<organism evidence="2">
    <name type="scientific">Edwardsiella phage eiMSLS</name>
    <dbReference type="NCBI Taxonomy" id="945085"/>
    <lineage>
        <taxon>Viruses</taxon>
    </lineage>
</organism>
<sequence>MAWYKTGTIAINGKEVTGSGTKWADPSAGIGEGQALLVPSSGVVKIYEIARVNGDTSMTLVSDASNLPSGSAYAILSFYGQSRPDFARQLAATLRSYQEQSDALKQFYSATGDITVEIDGVQYTGSSFQKITTELDKKADKTYVDNTIAGLTAVSLFDIKVLTTTSAYSAPENLKYCIVKICGGGGGGASQNSVTIGAGGGGGAGTVEAKIPASLLTGPVTVTIGAGGASVTGYSDGLTGGDSYFGNLITAYGGGSGYRQGDSVTPRGGIIYNSAIRGVITPGQYGQQASLNTVNQRGGSGGSSLLGFGGAGGYGATAKPGSGYGGGGGGTGGTSTGASGAGSNGVCIIYEYC</sequence>
<name>E7EL08_9VIRU</name>
<evidence type="ECO:0000313" key="2">
    <source>
        <dbReference type="EMBL" id="ADV36513.1"/>
    </source>
</evidence>
<proteinExistence type="predicted"/>
<protein>
    <submittedName>
        <fullName evidence="2">Putative phage tail protein</fullName>
    </submittedName>
</protein>
<dbReference type="EMBL" id="HQ824666">
    <property type="protein sequence ID" value="ADV36513.1"/>
    <property type="molecule type" value="Genomic_DNA"/>
</dbReference>
<feature type="domain" description="Glycine-rich" evidence="1">
    <location>
        <begin position="164"/>
        <end position="350"/>
    </location>
</feature>
<dbReference type="InterPro" id="IPR049304">
    <property type="entry name" value="Gly_rich_dom"/>
</dbReference>